<dbReference type="EMBL" id="GBXM01033625">
    <property type="protein sequence ID" value="JAH74952.1"/>
    <property type="molecule type" value="Transcribed_RNA"/>
</dbReference>
<proteinExistence type="predicted"/>
<accession>A0A0E9VA84</accession>
<organism evidence="1">
    <name type="scientific">Anguilla anguilla</name>
    <name type="common">European freshwater eel</name>
    <name type="synonym">Muraena anguilla</name>
    <dbReference type="NCBI Taxonomy" id="7936"/>
    <lineage>
        <taxon>Eukaryota</taxon>
        <taxon>Metazoa</taxon>
        <taxon>Chordata</taxon>
        <taxon>Craniata</taxon>
        <taxon>Vertebrata</taxon>
        <taxon>Euteleostomi</taxon>
        <taxon>Actinopterygii</taxon>
        <taxon>Neopterygii</taxon>
        <taxon>Teleostei</taxon>
        <taxon>Anguilliformes</taxon>
        <taxon>Anguillidae</taxon>
        <taxon>Anguilla</taxon>
    </lineage>
</organism>
<evidence type="ECO:0000313" key="1">
    <source>
        <dbReference type="EMBL" id="JAH74952.1"/>
    </source>
</evidence>
<dbReference type="AlphaFoldDB" id="A0A0E9VA84"/>
<name>A0A0E9VA84_ANGAN</name>
<dbReference type="EMBL" id="GBXM01053566">
    <property type="protein sequence ID" value="JAH55011.1"/>
    <property type="molecule type" value="Transcribed_RNA"/>
</dbReference>
<protein>
    <submittedName>
        <fullName evidence="1">Uncharacterized protein</fullName>
    </submittedName>
</protein>
<reference evidence="1" key="1">
    <citation type="submission" date="2014-11" db="EMBL/GenBank/DDBJ databases">
        <authorList>
            <person name="Amaro Gonzalez C."/>
        </authorList>
    </citation>
    <scope>NUCLEOTIDE SEQUENCE</scope>
</reference>
<sequence>MGSRWVLSLISRSKACCEQWCTTQHCSGAHGHTCTVRPSI</sequence>
<reference evidence="1" key="2">
    <citation type="journal article" date="2015" name="Fish Shellfish Immunol.">
        <title>Early steps in the European eel (Anguilla anguilla)-Vibrio vulnificus interaction in the gills: Role of the RtxA13 toxin.</title>
        <authorList>
            <person name="Callol A."/>
            <person name="Pajuelo D."/>
            <person name="Ebbesson L."/>
            <person name="Teles M."/>
            <person name="MacKenzie S."/>
            <person name="Amaro C."/>
        </authorList>
    </citation>
    <scope>NUCLEOTIDE SEQUENCE</scope>
</reference>